<proteinExistence type="predicted"/>
<dbReference type="HOGENOM" id="CLU_3427016_0_0_1"/>
<sequence length="21" mass="2479">MANNSKLCFWDVSRKLPLTVR</sequence>
<organism evidence="1 2">
    <name type="scientific">Tetranychus urticae</name>
    <name type="common">Two-spotted spider mite</name>
    <dbReference type="NCBI Taxonomy" id="32264"/>
    <lineage>
        <taxon>Eukaryota</taxon>
        <taxon>Metazoa</taxon>
        <taxon>Ecdysozoa</taxon>
        <taxon>Arthropoda</taxon>
        <taxon>Chelicerata</taxon>
        <taxon>Arachnida</taxon>
        <taxon>Acari</taxon>
        <taxon>Acariformes</taxon>
        <taxon>Trombidiformes</taxon>
        <taxon>Prostigmata</taxon>
        <taxon>Eleutherengona</taxon>
        <taxon>Raphignathae</taxon>
        <taxon>Tetranychoidea</taxon>
        <taxon>Tetranychidae</taxon>
        <taxon>Tetranychus</taxon>
    </lineage>
</organism>
<dbReference type="Proteomes" id="UP000015104">
    <property type="component" value="Unassembled WGS sequence"/>
</dbReference>
<accession>T1JYG5</accession>
<dbReference type="EMBL" id="CAEY01001106">
    <property type="status" value="NOT_ANNOTATED_CDS"/>
    <property type="molecule type" value="Genomic_DNA"/>
</dbReference>
<dbReference type="AlphaFoldDB" id="T1JYG5"/>
<name>T1JYG5_TETUR</name>
<keyword evidence="2" id="KW-1185">Reference proteome</keyword>
<evidence type="ECO:0000313" key="2">
    <source>
        <dbReference type="Proteomes" id="UP000015104"/>
    </source>
</evidence>
<reference evidence="1" key="2">
    <citation type="submission" date="2015-06" db="UniProtKB">
        <authorList>
            <consortium name="EnsemblMetazoa"/>
        </authorList>
    </citation>
    <scope>IDENTIFICATION</scope>
</reference>
<evidence type="ECO:0000313" key="1">
    <source>
        <dbReference type="EnsemblMetazoa" id="tetur03g00290.1"/>
    </source>
</evidence>
<reference evidence="2" key="1">
    <citation type="submission" date="2011-08" db="EMBL/GenBank/DDBJ databases">
        <authorList>
            <person name="Rombauts S."/>
        </authorList>
    </citation>
    <scope>NUCLEOTIDE SEQUENCE</scope>
    <source>
        <strain evidence="2">London</strain>
    </source>
</reference>
<protein>
    <submittedName>
        <fullName evidence="1">Uncharacterized protein</fullName>
    </submittedName>
</protein>
<dbReference type="EnsemblMetazoa" id="tetur03g00290.1">
    <property type="protein sequence ID" value="tetur03g00290.1"/>
    <property type="gene ID" value="tetur03g00290"/>
</dbReference>